<evidence type="ECO:0000313" key="2">
    <source>
        <dbReference type="Proteomes" id="UP000008022"/>
    </source>
</evidence>
<dbReference type="Proteomes" id="UP000008022">
    <property type="component" value="Unassembled WGS sequence"/>
</dbReference>
<proteinExistence type="predicted"/>
<reference evidence="1" key="2">
    <citation type="submission" date="2015-06" db="UniProtKB">
        <authorList>
            <consortium name="EnsemblPlants"/>
        </authorList>
    </citation>
    <scope>IDENTIFICATION</scope>
</reference>
<dbReference type="Gramene" id="ORUFI01G00620.1">
    <property type="protein sequence ID" value="ORUFI01G00620.1"/>
    <property type="gene ID" value="ORUFI01G00620"/>
</dbReference>
<reference evidence="2" key="1">
    <citation type="submission" date="2013-06" db="EMBL/GenBank/DDBJ databases">
        <authorList>
            <person name="Zhao Q."/>
        </authorList>
    </citation>
    <scope>NUCLEOTIDE SEQUENCE</scope>
    <source>
        <strain evidence="2">cv. W1943</strain>
    </source>
</reference>
<sequence length="67" mass="7945">MPAAFCYILIIVRVPLEPLDADGSEARVLHQDFILLRRRRQAEDHRDGVVHQGIRRRWQGQDRRVSR</sequence>
<accession>A0A0E0MQF4</accession>
<dbReference type="EnsemblPlants" id="ORUFI01G00620.1">
    <property type="protein sequence ID" value="ORUFI01G00620.1"/>
    <property type="gene ID" value="ORUFI01G00620"/>
</dbReference>
<evidence type="ECO:0000313" key="1">
    <source>
        <dbReference type="EnsemblPlants" id="ORUFI01G00620.1"/>
    </source>
</evidence>
<protein>
    <submittedName>
        <fullName evidence="1">Uncharacterized protein</fullName>
    </submittedName>
</protein>
<keyword evidence="2" id="KW-1185">Reference proteome</keyword>
<dbReference type="HOGENOM" id="CLU_2816902_0_0_1"/>
<organism evidence="1 2">
    <name type="scientific">Oryza rufipogon</name>
    <name type="common">Brownbeard rice</name>
    <name type="synonym">Asian wild rice</name>
    <dbReference type="NCBI Taxonomy" id="4529"/>
    <lineage>
        <taxon>Eukaryota</taxon>
        <taxon>Viridiplantae</taxon>
        <taxon>Streptophyta</taxon>
        <taxon>Embryophyta</taxon>
        <taxon>Tracheophyta</taxon>
        <taxon>Spermatophyta</taxon>
        <taxon>Magnoliopsida</taxon>
        <taxon>Liliopsida</taxon>
        <taxon>Poales</taxon>
        <taxon>Poaceae</taxon>
        <taxon>BOP clade</taxon>
        <taxon>Oryzoideae</taxon>
        <taxon>Oryzeae</taxon>
        <taxon>Oryzinae</taxon>
        <taxon>Oryza</taxon>
    </lineage>
</organism>
<name>A0A0E0MQF4_ORYRU</name>
<dbReference type="AlphaFoldDB" id="A0A0E0MQF4"/>